<evidence type="ECO:0000256" key="6">
    <source>
        <dbReference type="ARBA" id="ARBA00022741"/>
    </source>
</evidence>
<feature type="compositionally biased region" description="Pro residues" evidence="12">
    <location>
        <begin position="16"/>
        <end position="31"/>
    </location>
</feature>
<dbReference type="PANTHER" id="PTHR11561">
    <property type="entry name" value="PHOSPHOENOLPYRUVATE CARBOXYKINASE"/>
    <property type="match status" value="1"/>
</dbReference>
<feature type="active site" evidence="11">
    <location>
        <position position="296"/>
    </location>
</feature>
<name>A0A2L0EWW3_SORCE</name>
<keyword evidence="8 11" id="KW-0342">GTP-binding</keyword>
<evidence type="ECO:0000256" key="7">
    <source>
        <dbReference type="ARBA" id="ARBA00022793"/>
    </source>
</evidence>
<dbReference type="Gene3D" id="3.90.228.20">
    <property type="match status" value="1"/>
</dbReference>
<dbReference type="UniPathway" id="UPA00138"/>
<sequence length="657" mass="73359">MSVAATHSSENAVHSEPPPPVITEPPPPPSIPGLQASIANEKLRRWIAEVVALCQPDRVHVCDGSKEEFDALCDQMVKAGTMIRLNPEKRPDSYLARSDPSDVARVEDRTFICSRRKQDAGPTNNWADPQEMKATLRRLFSGCMRGRTLYVIPFSMGPVGSPYAHIGVELSDSPYVAASMRIMTRMGKKVLETLGDGGFVPCLHSVGMPLAPGQSDVPWPCNAEKYIVHFPGERLIWSFGSGYGGNALLGKKCFALRIASVLGREQGWLAEHMLLLGVESPKGEKTYVAAAFPSACGKTNFAMLIPPKAFAGWKVTTVGDDIAWMKPGRDGQLYAINPEAGYFGVAPGTSEKSNANAMATIRKNTIFTNVGLTPDGDVWWEGMTDEPPPELIDWQGKPWTPDCGRKAAHPNARFTTPASQCPSIDARWDDPNGVPISAIIFGGRRATTVPLVYQSLNWGFGVYMAATIGSEMTAAAAGTIGQVRRDPMAMLPFCGYHMGDYFNHWLQMGRQIVNPPRIFSVNWFRKDDQGNFLWPGFGENMRVLKWIVDRVHGRGFAEESPLGWMPRYEDIEWRGMERFSKERFYQLMAVDREAWKAEFGSHGELFERLYDRLPKEFLLMRELLLSQLWRSPERWELAPERYLDEHDEHNDEGEPGS</sequence>
<evidence type="ECO:0000256" key="3">
    <source>
        <dbReference type="ARBA" id="ARBA00011245"/>
    </source>
</evidence>
<feature type="domain" description="Phosphoenolpyruvate carboxykinase GTP-utilising N-terminal" evidence="14">
    <location>
        <begin position="45"/>
        <end position="264"/>
    </location>
</feature>
<comment type="function">
    <text evidence="11">Catalyzes the conversion of oxaloacetate (OAA) to phosphoenolpyruvate (PEP), the rate-limiting step in the metabolic pathway that produces glucose from lactate and other precursors derived from the citric acid cycle.</text>
</comment>
<keyword evidence="5 11" id="KW-0479">Metal-binding</keyword>
<dbReference type="GO" id="GO:0006107">
    <property type="term" value="P:oxaloacetate metabolic process"/>
    <property type="evidence" value="ECO:0007669"/>
    <property type="project" value="TreeGrafter"/>
</dbReference>
<dbReference type="CDD" id="cd00819">
    <property type="entry name" value="PEPCK_GTP"/>
    <property type="match status" value="1"/>
</dbReference>
<dbReference type="Gene3D" id="2.170.8.10">
    <property type="entry name" value="Phosphoenolpyruvate Carboxykinase, domain 2"/>
    <property type="match status" value="1"/>
</dbReference>
<keyword evidence="10 11" id="KW-0456">Lyase</keyword>
<dbReference type="GO" id="GO:0019543">
    <property type="term" value="P:propionate catabolic process"/>
    <property type="evidence" value="ECO:0007669"/>
    <property type="project" value="TreeGrafter"/>
</dbReference>
<dbReference type="InterPro" id="IPR035077">
    <property type="entry name" value="PEP_carboxykinase_GTP_C"/>
</dbReference>
<dbReference type="Pfam" id="PF00821">
    <property type="entry name" value="PEPCK_GTP"/>
    <property type="match status" value="1"/>
</dbReference>
<dbReference type="RefSeq" id="WP_199789741.1">
    <property type="nucleotide sequence ID" value="NZ_CP012673.1"/>
</dbReference>
<dbReference type="NCBIfam" id="NF003253">
    <property type="entry name" value="PRK04210.1"/>
    <property type="match status" value="1"/>
</dbReference>
<dbReference type="GO" id="GO:0030145">
    <property type="term" value="F:manganese ion binding"/>
    <property type="evidence" value="ECO:0007669"/>
    <property type="project" value="UniProtKB-UniRule"/>
</dbReference>
<feature type="binding site" evidence="11">
    <location>
        <begin position="537"/>
        <end position="540"/>
    </location>
    <ligand>
        <name>GTP</name>
        <dbReference type="ChEBI" id="CHEBI:37565"/>
    </ligand>
</feature>
<dbReference type="GO" id="GO:0033993">
    <property type="term" value="P:response to lipid"/>
    <property type="evidence" value="ECO:0007669"/>
    <property type="project" value="TreeGrafter"/>
</dbReference>
<feature type="binding site" evidence="11">
    <location>
        <position position="444"/>
    </location>
    <ligand>
        <name>GTP</name>
        <dbReference type="ChEBI" id="CHEBI:37565"/>
    </ligand>
</feature>
<dbReference type="FunFam" id="3.40.449.10:FF:000005">
    <property type="entry name" value="Phosphoenolpyruvate carboxykinase [GTP]"/>
    <property type="match status" value="1"/>
</dbReference>
<evidence type="ECO:0000256" key="12">
    <source>
        <dbReference type="SAM" id="MobiDB-lite"/>
    </source>
</evidence>
<protein>
    <recommendedName>
        <fullName evidence="11">Phosphoenolpyruvate carboxykinase [GTP]</fullName>
        <shortName evidence="11">PEP carboxykinase</shortName>
        <shortName evidence="11">PEPCK</shortName>
        <ecNumber evidence="11">4.1.1.32</ecNumber>
    </recommendedName>
    <alternativeName>
        <fullName evidence="11">GTP-dependent phosphoenolpyruvate carboxykinase</fullName>
        <shortName evidence="11">GTP-PEPCK</shortName>
    </alternativeName>
</protein>
<dbReference type="SUPFAM" id="SSF68923">
    <property type="entry name" value="PEP carboxykinase N-terminal domain"/>
    <property type="match status" value="1"/>
</dbReference>
<proteinExistence type="inferred from homology"/>
<feature type="compositionally biased region" description="Polar residues" evidence="12">
    <location>
        <begin position="1"/>
        <end position="12"/>
    </location>
</feature>
<evidence type="ECO:0000259" key="13">
    <source>
        <dbReference type="Pfam" id="PF00821"/>
    </source>
</evidence>
<keyword evidence="15" id="KW-0670">Pyruvate</keyword>
<evidence type="ECO:0000256" key="2">
    <source>
        <dbReference type="ARBA" id="ARBA00005796"/>
    </source>
</evidence>
<evidence type="ECO:0000256" key="10">
    <source>
        <dbReference type="ARBA" id="ARBA00023239"/>
    </source>
</evidence>
<feature type="binding site" evidence="11">
    <location>
        <position position="105"/>
    </location>
    <ligand>
        <name>substrate</name>
    </ligand>
</feature>
<dbReference type="Proteomes" id="UP000238348">
    <property type="component" value="Chromosome"/>
</dbReference>
<feature type="domain" description="Phosphoenolpyruvate carboxykinase C-terminal P-loop" evidence="13">
    <location>
        <begin position="268"/>
        <end position="621"/>
    </location>
</feature>
<keyword evidence="6 11" id="KW-0547">Nucleotide-binding</keyword>
<dbReference type="GO" id="GO:0005525">
    <property type="term" value="F:GTP binding"/>
    <property type="evidence" value="ECO:0007669"/>
    <property type="project" value="UniProtKB-UniRule"/>
</dbReference>
<comment type="catalytic activity">
    <reaction evidence="11">
        <text>oxaloacetate + GTP = phosphoenolpyruvate + GDP + CO2</text>
        <dbReference type="Rhea" id="RHEA:10388"/>
        <dbReference type="ChEBI" id="CHEBI:16452"/>
        <dbReference type="ChEBI" id="CHEBI:16526"/>
        <dbReference type="ChEBI" id="CHEBI:37565"/>
        <dbReference type="ChEBI" id="CHEBI:58189"/>
        <dbReference type="ChEBI" id="CHEBI:58702"/>
        <dbReference type="EC" id="4.1.1.32"/>
    </reaction>
</comment>
<accession>A0A2L0EWW3</accession>
<dbReference type="HAMAP" id="MF_00452">
    <property type="entry name" value="PEPCK_GTP"/>
    <property type="match status" value="1"/>
</dbReference>
<comment type="cofactor">
    <cofactor evidence="11">
        <name>Mn(2+)</name>
        <dbReference type="ChEBI" id="CHEBI:29035"/>
    </cofactor>
    <text evidence="11">Binds 1 Mn(2+) ion per subunit.</text>
</comment>
<feature type="binding site" evidence="11">
    <location>
        <position position="294"/>
    </location>
    <ligand>
        <name>substrate</name>
    </ligand>
</feature>
<dbReference type="GO" id="GO:0016301">
    <property type="term" value="F:kinase activity"/>
    <property type="evidence" value="ECO:0007669"/>
    <property type="project" value="UniProtKB-KW"/>
</dbReference>
<dbReference type="GO" id="GO:0006094">
    <property type="term" value="P:gluconeogenesis"/>
    <property type="evidence" value="ECO:0007669"/>
    <property type="project" value="UniProtKB-UniRule"/>
</dbReference>
<comment type="similarity">
    <text evidence="2 11">Belongs to the phosphoenolpyruvate carboxykinase [GTP] family.</text>
</comment>
<dbReference type="InterPro" id="IPR035078">
    <property type="entry name" value="PEP_carboxykinase_GTP_N"/>
</dbReference>
<keyword evidence="7 11" id="KW-0210">Decarboxylase</keyword>
<dbReference type="EC" id="4.1.1.32" evidence="11"/>
<feature type="binding site" evidence="11">
    <location>
        <position position="252"/>
    </location>
    <ligand>
        <name>Mn(2+)</name>
        <dbReference type="ChEBI" id="CHEBI:29035"/>
    </ligand>
</feature>
<dbReference type="PIRSF" id="PIRSF001348">
    <property type="entry name" value="PEP_carboxykinase_GTP"/>
    <property type="match status" value="1"/>
</dbReference>
<keyword evidence="15" id="KW-0418">Kinase</keyword>
<feature type="region of interest" description="Disordered" evidence="12">
    <location>
        <begin position="1"/>
        <end position="33"/>
    </location>
</feature>
<dbReference type="GO" id="GO:0046327">
    <property type="term" value="P:glycerol biosynthetic process from pyruvate"/>
    <property type="evidence" value="ECO:0007669"/>
    <property type="project" value="TreeGrafter"/>
</dbReference>
<feature type="binding site" evidence="11">
    <location>
        <begin position="411"/>
        <end position="413"/>
    </location>
    <ligand>
        <name>substrate</name>
    </ligand>
</feature>
<keyword evidence="9 11" id="KW-0464">Manganese</keyword>
<evidence type="ECO:0000256" key="4">
    <source>
        <dbReference type="ARBA" id="ARBA00022432"/>
    </source>
</evidence>
<comment type="subcellular location">
    <subcellularLocation>
        <location evidence="11">Cytoplasm</location>
    </subcellularLocation>
</comment>
<evidence type="ECO:0000256" key="1">
    <source>
        <dbReference type="ARBA" id="ARBA00004742"/>
    </source>
</evidence>
<reference evidence="15 16" key="1">
    <citation type="submission" date="2015-09" db="EMBL/GenBank/DDBJ databases">
        <title>Sorangium comparison.</title>
        <authorList>
            <person name="Zaburannyi N."/>
            <person name="Bunk B."/>
            <person name="Overmann J."/>
            <person name="Mueller R."/>
        </authorList>
    </citation>
    <scope>NUCLEOTIDE SEQUENCE [LARGE SCALE GENOMIC DNA]</scope>
    <source>
        <strain evidence="15 16">So ce26</strain>
    </source>
</reference>
<comment type="pathway">
    <text evidence="1 11">Carbohydrate biosynthesis; gluconeogenesis.</text>
</comment>
<evidence type="ECO:0000256" key="8">
    <source>
        <dbReference type="ARBA" id="ARBA00023134"/>
    </source>
</evidence>
<dbReference type="GO" id="GO:0071333">
    <property type="term" value="P:cellular response to glucose stimulus"/>
    <property type="evidence" value="ECO:0007669"/>
    <property type="project" value="TreeGrafter"/>
</dbReference>
<evidence type="ECO:0000259" key="14">
    <source>
        <dbReference type="Pfam" id="PF17297"/>
    </source>
</evidence>
<dbReference type="GO" id="GO:0004613">
    <property type="term" value="F:phosphoenolpyruvate carboxykinase (GTP) activity"/>
    <property type="evidence" value="ECO:0007669"/>
    <property type="project" value="UniProtKB-UniRule"/>
</dbReference>
<feature type="binding site" evidence="11">
    <location>
        <begin position="243"/>
        <end position="245"/>
    </location>
    <ligand>
        <name>substrate</name>
    </ligand>
</feature>
<evidence type="ECO:0000313" key="16">
    <source>
        <dbReference type="Proteomes" id="UP000238348"/>
    </source>
</evidence>
<gene>
    <name evidence="15" type="primary">pckA</name>
    <name evidence="11" type="synonym">pckG</name>
    <name evidence="15" type="ORF">SOCE26_051940</name>
</gene>
<dbReference type="InterPro" id="IPR008209">
    <property type="entry name" value="PEP_carboxykinase_GTP"/>
</dbReference>
<dbReference type="InterPro" id="IPR013035">
    <property type="entry name" value="PEP_carboxykinase_C"/>
</dbReference>
<dbReference type="Gene3D" id="3.40.449.10">
    <property type="entry name" value="Phosphoenolpyruvate Carboxykinase, domain 1"/>
    <property type="match status" value="1"/>
</dbReference>
<dbReference type="PROSITE" id="PS00505">
    <property type="entry name" value="PEPCK_GTP"/>
    <property type="match status" value="1"/>
</dbReference>
<feature type="binding site" evidence="11">
    <location>
        <position position="272"/>
    </location>
    <ligand>
        <name>Mn(2+)</name>
        <dbReference type="ChEBI" id="CHEBI:29035"/>
    </ligand>
</feature>
<dbReference type="InterPro" id="IPR008210">
    <property type="entry name" value="PEP_carboxykinase_N"/>
</dbReference>
<dbReference type="Pfam" id="PF17297">
    <property type="entry name" value="PEPCK_N"/>
    <property type="match status" value="1"/>
</dbReference>
<dbReference type="GO" id="GO:0005829">
    <property type="term" value="C:cytosol"/>
    <property type="evidence" value="ECO:0007669"/>
    <property type="project" value="TreeGrafter"/>
</dbReference>
<keyword evidence="11" id="KW-0963">Cytoplasm</keyword>
<comment type="subunit">
    <text evidence="3 11">Monomer.</text>
</comment>
<dbReference type="GO" id="GO:0042594">
    <property type="term" value="P:response to starvation"/>
    <property type="evidence" value="ECO:0007669"/>
    <property type="project" value="TreeGrafter"/>
</dbReference>
<feature type="binding site" evidence="11">
    <location>
        <position position="413"/>
    </location>
    <ligand>
        <name>GTP</name>
        <dbReference type="ChEBI" id="CHEBI:37565"/>
    </ligand>
</feature>
<evidence type="ECO:0000256" key="11">
    <source>
        <dbReference type="HAMAP-Rule" id="MF_00452"/>
    </source>
</evidence>
<evidence type="ECO:0000313" key="15">
    <source>
        <dbReference type="EMBL" id="AUX43739.1"/>
    </source>
</evidence>
<dbReference type="AlphaFoldDB" id="A0A2L0EWW3"/>
<dbReference type="InterPro" id="IPR018091">
    <property type="entry name" value="PEP_carboxykin_GTP_CS"/>
</dbReference>
<evidence type="ECO:0000256" key="5">
    <source>
        <dbReference type="ARBA" id="ARBA00022723"/>
    </source>
</evidence>
<organism evidence="15 16">
    <name type="scientific">Sorangium cellulosum</name>
    <name type="common">Polyangium cellulosum</name>
    <dbReference type="NCBI Taxonomy" id="56"/>
    <lineage>
        <taxon>Bacteria</taxon>
        <taxon>Pseudomonadati</taxon>
        <taxon>Myxococcota</taxon>
        <taxon>Polyangia</taxon>
        <taxon>Polyangiales</taxon>
        <taxon>Polyangiaceae</taxon>
        <taxon>Sorangium</taxon>
    </lineage>
</organism>
<dbReference type="SUPFAM" id="SSF53795">
    <property type="entry name" value="PEP carboxykinase-like"/>
    <property type="match status" value="1"/>
</dbReference>
<dbReference type="PANTHER" id="PTHR11561:SF0">
    <property type="entry name" value="PHOSPHOENOLPYRUVATE CARBOXYKINASE [GTP]-RELATED"/>
    <property type="match status" value="1"/>
</dbReference>
<evidence type="ECO:0000256" key="9">
    <source>
        <dbReference type="ARBA" id="ARBA00023211"/>
    </source>
</evidence>
<keyword evidence="15" id="KW-0808">Transferase</keyword>
<dbReference type="EMBL" id="CP012673">
    <property type="protein sequence ID" value="AUX43739.1"/>
    <property type="molecule type" value="Genomic_DNA"/>
</dbReference>
<keyword evidence="4 11" id="KW-0312">Gluconeogenesis</keyword>
<feature type="binding site" evidence="11">
    <location>
        <position position="321"/>
    </location>
    <ligand>
        <name>Mn(2+)</name>
        <dbReference type="ChEBI" id="CHEBI:29035"/>
    </ligand>
</feature>
<feature type="binding site" evidence="11">
    <location>
        <begin position="295"/>
        <end position="300"/>
    </location>
    <ligand>
        <name>GTP</name>
        <dbReference type="ChEBI" id="CHEBI:37565"/>
    </ligand>
</feature>